<accession>A0A538SM71</accession>
<sequence>MTEMHQRGFPTDQKSRCPHITLRFAEAPLMRLSVGTLRQVVKRDLPIAFVPQQLTSYGGLELLRRYLHRINLPRRLHAACTALGGDYSSSRLGLLLLALLYVGARRLEHLQYLVGDPLVRRFAGLARMPTARTVSNWLRRFTQETLRPLVRLNQELVLDTLARLDVPRLTLDVDGTVVRTGATVAWAFRGFNPHHRKDRSYYPLLAHVAQTGHILRVKNRPGNVHDSKQSAAFLRELIDGVRGRLGRRLPLEFRMDAAFFQPDVLRLLAARGCAYAIKVGYWSWLPLKQLAAQRRHWHPLAPGVKGFEHLLAIPQWKLRLRVMIYRKHVQHESPKNFQLDLFTPDDGHFEYYAVATNMPLSLPALYAFIGGRGAQEKTIAELKGEFALDVVPTRHYGANCAWQQLSILAYNVARSFQLDTIAEPRRRSRKRTYAYVVRSMRTLRFLLVTRAGRLTRIGGRNVLRLAQNPATEALYTRIQHVLTA</sequence>
<dbReference type="AlphaFoldDB" id="A0A538SM71"/>
<organism evidence="2 3">
    <name type="scientific">Eiseniibacteriota bacterium</name>
    <dbReference type="NCBI Taxonomy" id="2212470"/>
    <lineage>
        <taxon>Bacteria</taxon>
        <taxon>Candidatus Eiseniibacteriota</taxon>
    </lineage>
</organism>
<reference evidence="2 3" key="1">
    <citation type="journal article" date="2019" name="Nat. Microbiol.">
        <title>Mediterranean grassland soil C-N compound turnover is dependent on rainfall and depth, and is mediated by genomically divergent microorganisms.</title>
        <authorList>
            <person name="Diamond S."/>
            <person name="Andeer P.F."/>
            <person name="Li Z."/>
            <person name="Crits-Christoph A."/>
            <person name="Burstein D."/>
            <person name="Anantharaman K."/>
            <person name="Lane K.R."/>
            <person name="Thomas B.C."/>
            <person name="Pan C."/>
            <person name="Northen T.R."/>
            <person name="Banfield J.F."/>
        </authorList>
    </citation>
    <scope>NUCLEOTIDE SEQUENCE [LARGE SCALE GENOMIC DNA]</scope>
    <source>
        <strain evidence="2">WS_4</strain>
    </source>
</reference>
<evidence type="ECO:0000313" key="2">
    <source>
        <dbReference type="EMBL" id="TMQ52473.1"/>
    </source>
</evidence>
<comment type="caution">
    <text evidence="2">The sequence shown here is derived from an EMBL/GenBank/DDBJ whole genome shotgun (WGS) entry which is preliminary data.</text>
</comment>
<proteinExistence type="predicted"/>
<name>A0A538SM71_UNCEI</name>
<feature type="domain" description="Transposase DDE" evidence="1">
    <location>
        <begin position="40"/>
        <end position="481"/>
    </location>
</feature>
<dbReference type="Proteomes" id="UP000319829">
    <property type="component" value="Unassembled WGS sequence"/>
</dbReference>
<protein>
    <submittedName>
        <fullName evidence="2">IS1380 family transposase</fullName>
    </submittedName>
</protein>
<evidence type="ECO:0000259" key="1">
    <source>
        <dbReference type="Pfam" id="PF13701"/>
    </source>
</evidence>
<dbReference type="NCBIfam" id="NF033539">
    <property type="entry name" value="transpos_IS1380"/>
    <property type="match status" value="1"/>
</dbReference>
<dbReference type="InterPro" id="IPR025668">
    <property type="entry name" value="Tnp_DDE_dom"/>
</dbReference>
<gene>
    <name evidence="2" type="ORF">E6K74_12265</name>
</gene>
<evidence type="ECO:0000313" key="3">
    <source>
        <dbReference type="Proteomes" id="UP000319829"/>
    </source>
</evidence>
<dbReference type="Pfam" id="PF13701">
    <property type="entry name" value="DDE_Tnp_1_4"/>
    <property type="match status" value="1"/>
</dbReference>
<dbReference type="EMBL" id="VBOU01000098">
    <property type="protein sequence ID" value="TMQ52473.1"/>
    <property type="molecule type" value="Genomic_DNA"/>
</dbReference>
<dbReference type="InterPro" id="IPR047960">
    <property type="entry name" value="Transpos_IS1380"/>
</dbReference>